<keyword evidence="4 7" id="KW-0068">Autocatalytic cleavage</keyword>
<gene>
    <name evidence="9" type="ORF">ACFSTE_15855</name>
</gene>
<proteinExistence type="inferred from homology"/>
<keyword evidence="10" id="KW-1185">Reference proteome</keyword>
<evidence type="ECO:0000256" key="4">
    <source>
        <dbReference type="ARBA" id="ARBA00022813"/>
    </source>
</evidence>
<reference evidence="10" key="1">
    <citation type="journal article" date="2019" name="Int. J. Syst. Evol. Microbiol.">
        <title>The Global Catalogue of Microorganisms (GCM) 10K type strain sequencing project: providing services to taxonomists for standard genome sequencing and annotation.</title>
        <authorList>
            <consortium name="The Broad Institute Genomics Platform"/>
            <consortium name="The Broad Institute Genome Sequencing Center for Infectious Disease"/>
            <person name="Wu L."/>
            <person name="Ma J."/>
        </authorList>
    </citation>
    <scope>NUCLEOTIDE SEQUENCE [LARGE SCALE GENOMIC DNA]</scope>
    <source>
        <strain evidence="10">KCTC 42423</strain>
    </source>
</reference>
<dbReference type="PANTHER" id="PTHR33516">
    <property type="entry name" value="LEXA REPRESSOR"/>
    <property type="match status" value="1"/>
</dbReference>
<evidence type="ECO:0000313" key="10">
    <source>
        <dbReference type="Proteomes" id="UP001597459"/>
    </source>
</evidence>
<evidence type="ECO:0000256" key="1">
    <source>
        <dbReference type="ARBA" id="ARBA00007484"/>
    </source>
</evidence>
<keyword evidence="2" id="KW-0227">DNA damage</keyword>
<feature type="domain" description="Peptidase S24/S26A/S26B/S26C" evidence="8">
    <location>
        <begin position="22"/>
        <end position="132"/>
    </location>
</feature>
<dbReference type="Gene3D" id="2.10.109.10">
    <property type="entry name" value="Umud Fragment, subunit A"/>
    <property type="match status" value="1"/>
</dbReference>
<protein>
    <submittedName>
        <fullName evidence="9">LexA family protein</fullName>
    </submittedName>
</protein>
<evidence type="ECO:0000256" key="7">
    <source>
        <dbReference type="RuleBase" id="RU003991"/>
    </source>
</evidence>
<keyword evidence="6" id="KW-0742">SOS response</keyword>
<evidence type="ECO:0000256" key="2">
    <source>
        <dbReference type="ARBA" id="ARBA00022763"/>
    </source>
</evidence>
<dbReference type="PRINTS" id="PR00726">
    <property type="entry name" value="LEXASERPTASE"/>
</dbReference>
<dbReference type="SUPFAM" id="SSF51306">
    <property type="entry name" value="LexA/Signal peptidase"/>
    <property type="match status" value="1"/>
</dbReference>
<dbReference type="InterPro" id="IPR036286">
    <property type="entry name" value="LexA/Signal_pep-like_sf"/>
</dbReference>
<dbReference type="EMBL" id="JBHULX010000033">
    <property type="protein sequence ID" value="MFD2592313.1"/>
    <property type="molecule type" value="Genomic_DNA"/>
</dbReference>
<dbReference type="InterPro" id="IPR006197">
    <property type="entry name" value="Peptidase_S24_LexA"/>
</dbReference>
<dbReference type="CDD" id="cd06529">
    <property type="entry name" value="S24_LexA-like"/>
    <property type="match status" value="1"/>
</dbReference>
<dbReference type="Proteomes" id="UP001597459">
    <property type="component" value="Unassembled WGS sequence"/>
</dbReference>
<sequence>MKIEVYAVGSSTKKAIYCATGISCGFPSPADDFLHHKLSLDEKLIKDKDATFYARVKGDSMINAGLGIGDLLVIDRSIEAYNNCIAVFYINNEFTVKRLLKEKDVIYLCPENEKYNPIKIDGETELIVWGVVTYVIKKL</sequence>
<keyword evidence="5" id="KW-0234">DNA repair</keyword>
<dbReference type="InterPro" id="IPR039418">
    <property type="entry name" value="LexA-like"/>
</dbReference>
<dbReference type="Pfam" id="PF00717">
    <property type="entry name" value="Peptidase_S24"/>
    <property type="match status" value="1"/>
</dbReference>
<name>A0ABW5NDS2_9FLAO</name>
<dbReference type="InterPro" id="IPR050077">
    <property type="entry name" value="LexA_repressor"/>
</dbReference>
<keyword evidence="3 7" id="KW-0378">Hydrolase</keyword>
<comment type="similarity">
    <text evidence="1 7">Belongs to the peptidase S24 family.</text>
</comment>
<dbReference type="InterPro" id="IPR015927">
    <property type="entry name" value="Peptidase_S24_S26A/B/C"/>
</dbReference>
<evidence type="ECO:0000256" key="6">
    <source>
        <dbReference type="ARBA" id="ARBA00023236"/>
    </source>
</evidence>
<dbReference type="PANTHER" id="PTHR33516:SF2">
    <property type="entry name" value="LEXA REPRESSOR-RELATED"/>
    <property type="match status" value="1"/>
</dbReference>
<comment type="caution">
    <text evidence="9">The sequence shown here is derived from an EMBL/GenBank/DDBJ whole genome shotgun (WGS) entry which is preliminary data.</text>
</comment>
<evidence type="ECO:0000256" key="3">
    <source>
        <dbReference type="ARBA" id="ARBA00022801"/>
    </source>
</evidence>
<dbReference type="NCBIfam" id="NF007621">
    <property type="entry name" value="PRK10276.1"/>
    <property type="match status" value="1"/>
</dbReference>
<organism evidence="9 10">
    <name type="scientific">Aquimarina hainanensis</name>
    <dbReference type="NCBI Taxonomy" id="1578017"/>
    <lineage>
        <taxon>Bacteria</taxon>
        <taxon>Pseudomonadati</taxon>
        <taxon>Bacteroidota</taxon>
        <taxon>Flavobacteriia</taxon>
        <taxon>Flavobacteriales</taxon>
        <taxon>Flavobacteriaceae</taxon>
        <taxon>Aquimarina</taxon>
    </lineage>
</organism>
<accession>A0ABW5NDS2</accession>
<evidence type="ECO:0000256" key="5">
    <source>
        <dbReference type="ARBA" id="ARBA00023204"/>
    </source>
</evidence>
<dbReference type="RefSeq" id="WP_378256737.1">
    <property type="nucleotide sequence ID" value="NZ_JBHSJV010000001.1"/>
</dbReference>
<evidence type="ECO:0000259" key="8">
    <source>
        <dbReference type="Pfam" id="PF00717"/>
    </source>
</evidence>
<evidence type="ECO:0000313" key="9">
    <source>
        <dbReference type="EMBL" id="MFD2592313.1"/>
    </source>
</evidence>